<keyword evidence="1" id="KW-1015">Disulfide bond</keyword>
<sequence length="298" mass="33480">MADCWGTATLLAQCREDGKWHPYGEHLKGNTVEPMRHLCQPETVNSIICGRRPRYRRPVFPHFSYSGVQQWPWLSTLFRNFTYACTATIISQDFMITAAHCVTTSEVSRKIVDKRGLTVQYLSDDGRVRSSYLTEVHIHPSYMGGSRPGKDIALLKLERPVTFSHKVVPACLGTESFPEASIAATFNHSGGNETHWNVILQQYDQRCQIPQDRCQTLDIDTDQFCAIDIGGLSFLPKGASGGPFLVNLGNDVKEEWTVEGIVSAASGVYLCKRPFTIFSRVSDFWPWIRNCVHNAVCS</sequence>
<proteinExistence type="inferred from homology"/>
<evidence type="ECO:0000259" key="3">
    <source>
        <dbReference type="PROSITE" id="PS50240"/>
    </source>
</evidence>
<reference evidence="4 5" key="1">
    <citation type="submission" date="2023-11" db="EMBL/GenBank/DDBJ databases">
        <title>Halocaridina rubra genome assembly.</title>
        <authorList>
            <person name="Smith C."/>
        </authorList>
    </citation>
    <scope>NUCLEOTIDE SEQUENCE [LARGE SCALE GENOMIC DNA]</scope>
    <source>
        <strain evidence="4">EP-1</strain>
        <tissue evidence="4">Whole</tissue>
    </source>
</reference>
<dbReference type="InterPro" id="IPR001254">
    <property type="entry name" value="Trypsin_dom"/>
</dbReference>
<evidence type="ECO:0000256" key="1">
    <source>
        <dbReference type="ARBA" id="ARBA00023157"/>
    </source>
</evidence>
<dbReference type="SUPFAM" id="SSF50494">
    <property type="entry name" value="Trypsin-like serine proteases"/>
    <property type="match status" value="1"/>
</dbReference>
<dbReference type="FunFam" id="2.40.10.10:FF:000068">
    <property type="entry name" value="transmembrane protease serine 2"/>
    <property type="match status" value="1"/>
</dbReference>
<evidence type="ECO:0000313" key="4">
    <source>
        <dbReference type="EMBL" id="KAK7066930.1"/>
    </source>
</evidence>
<gene>
    <name evidence="4" type="ORF">SK128_012062</name>
</gene>
<dbReference type="GO" id="GO:0006508">
    <property type="term" value="P:proteolysis"/>
    <property type="evidence" value="ECO:0007669"/>
    <property type="project" value="InterPro"/>
</dbReference>
<dbReference type="Pfam" id="PF00089">
    <property type="entry name" value="Trypsin"/>
    <property type="match status" value="1"/>
</dbReference>
<dbReference type="GO" id="GO:0004252">
    <property type="term" value="F:serine-type endopeptidase activity"/>
    <property type="evidence" value="ECO:0007669"/>
    <property type="project" value="InterPro"/>
</dbReference>
<dbReference type="PROSITE" id="PS00134">
    <property type="entry name" value="TRYPSIN_HIS"/>
    <property type="match status" value="1"/>
</dbReference>
<evidence type="ECO:0000256" key="2">
    <source>
        <dbReference type="ARBA" id="ARBA00024195"/>
    </source>
</evidence>
<dbReference type="InterPro" id="IPR018114">
    <property type="entry name" value="TRYPSIN_HIS"/>
</dbReference>
<dbReference type="SMART" id="SM00020">
    <property type="entry name" value="Tryp_SPc"/>
    <property type="match status" value="1"/>
</dbReference>
<accession>A0AAN8WIM6</accession>
<dbReference type="InterPro" id="IPR001314">
    <property type="entry name" value="Peptidase_S1A"/>
</dbReference>
<dbReference type="InterPro" id="IPR009003">
    <property type="entry name" value="Peptidase_S1_PA"/>
</dbReference>
<comment type="caution">
    <text evidence="4">The sequence shown here is derived from an EMBL/GenBank/DDBJ whole genome shotgun (WGS) entry which is preliminary data.</text>
</comment>
<dbReference type="Gene3D" id="2.40.10.10">
    <property type="entry name" value="Trypsin-like serine proteases"/>
    <property type="match status" value="2"/>
</dbReference>
<comment type="similarity">
    <text evidence="2">Belongs to the peptidase S1 family. CLIP subfamily.</text>
</comment>
<feature type="domain" description="Peptidase S1" evidence="3">
    <location>
        <begin position="47"/>
        <end position="293"/>
    </location>
</feature>
<dbReference type="InterPro" id="IPR051487">
    <property type="entry name" value="Ser/Thr_Proteases_Immune/Dev"/>
</dbReference>
<dbReference type="AlphaFoldDB" id="A0AAN8WIM6"/>
<dbReference type="EMBL" id="JAXCGZ010018978">
    <property type="protein sequence ID" value="KAK7066930.1"/>
    <property type="molecule type" value="Genomic_DNA"/>
</dbReference>
<name>A0AAN8WIM6_HALRR</name>
<evidence type="ECO:0000313" key="5">
    <source>
        <dbReference type="Proteomes" id="UP001381693"/>
    </source>
</evidence>
<dbReference type="PROSITE" id="PS50240">
    <property type="entry name" value="TRYPSIN_DOM"/>
    <property type="match status" value="1"/>
</dbReference>
<dbReference type="PRINTS" id="PR00722">
    <property type="entry name" value="CHYMOTRYPSIN"/>
</dbReference>
<dbReference type="PANTHER" id="PTHR24256">
    <property type="entry name" value="TRYPTASE-RELATED"/>
    <property type="match status" value="1"/>
</dbReference>
<protein>
    <recommendedName>
        <fullName evidence="3">Peptidase S1 domain-containing protein</fullName>
    </recommendedName>
</protein>
<keyword evidence="5" id="KW-1185">Reference proteome</keyword>
<dbReference type="Proteomes" id="UP001381693">
    <property type="component" value="Unassembled WGS sequence"/>
</dbReference>
<dbReference type="InterPro" id="IPR043504">
    <property type="entry name" value="Peptidase_S1_PA_chymotrypsin"/>
</dbReference>
<organism evidence="4 5">
    <name type="scientific">Halocaridina rubra</name>
    <name type="common">Hawaiian red shrimp</name>
    <dbReference type="NCBI Taxonomy" id="373956"/>
    <lineage>
        <taxon>Eukaryota</taxon>
        <taxon>Metazoa</taxon>
        <taxon>Ecdysozoa</taxon>
        <taxon>Arthropoda</taxon>
        <taxon>Crustacea</taxon>
        <taxon>Multicrustacea</taxon>
        <taxon>Malacostraca</taxon>
        <taxon>Eumalacostraca</taxon>
        <taxon>Eucarida</taxon>
        <taxon>Decapoda</taxon>
        <taxon>Pleocyemata</taxon>
        <taxon>Caridea</taxon>
        <taxon>Atyoidea</taxon>
        <taxon>Atyidae</taxon>
        <taxon>Halocaridina</taxon>
    </lineage>
</organism>